<dbReference type="PANTHER" id="PTHR34605">
    <property type="entry name" value="PHAGE_INTEGRASE DOMAIN-CONTAINING PROTEIN"/>
    <property type="match status" value="1"/>
</dbReference>
<evidence type="ECO:0000256" key="1">
    <source>
        <dbReference type="SAM" id="MobiDB-lite"/>
    </source>
</evidence>
<dbReference type="PANTHER" id="PTHR34605:SF3">
    <property type="entry name" value="P CELL-TYPE AGGLUTINATION PROTEIN MAP4-LIKE-RELATED"/>
    <property type="match status" value="1"/>
</dbReference>
<evidence type="ECO:0008006" key="4">
    <source>
        <dbReference type="Google" id="ProtNLM"/>
    </source>
</evidence>
<proteinExistence type="predicted"/>
<organism evidence="2 3">
    <name type="scientific">Mytilus coruscus</name>
    <name type="common">Sea mussel</name>
    <dbReference type="NCBI Taxonomy" id="42192"/>
    <lineage>
        <taxon>Eukaryota</taxon>
        <taxon>Metazoa</taxon>
        <taxon>Spiralia</taxon>
        <taxon>Lophotrochozoa</taxon>
        <taxon>Mollusca</taxon>
        <taxon>Bivalvia</taxon>
        <taxon>Autobranchia</taxon>
        <taxon>Pteriomorphia</taxon>
        <taxon>Mytilida</taxon>
        <taxon>Mytiloidea</taxon>
        <taxon>Mytilidae</taxon>
        <taxon>Mytilinae</taxon>
        <taxon>Mytilus</taxon>
    </lineage>
</organism>
<dbReference type="AlphaFoldDB" id="A0A6J8CN79"/>
<keyword evidence="3" id="KW-1185">Reference proteome</keyword>
<sequence>MEMSLGGYITRNLEGETIKLLWGKLIDELYTKSANTSNTQNKNFRAQPARQNKTFQKQGNTQYYSKTCIQTMSKHASCLTEDRRATNLAHASMSATTVKVHTQDFNALNTNHSKMHNRTNKCQIKNKIPTPVNAKLLEEELQGYDIDLSKMLVQGLKFGFTLNFQGELVVGTKQSTRRVLQRQDILFTWEKGILKGVELTLRFLKNNKTNKPVTIFLSALPSSPRICPVNTLYAFVNTFKHNRGPLFQHTNGQYISAHFVNEQMKKLITFIGLNPTQYKGHSFRIVAS</sequence>
<dbReference type="InterPro" id="IPR011010">
    <property type="entry name" value="DNA_brk_join_enz"/>
</dbReference>
<feature type="region of interest" description="Disordered" evidence="1">
    <location>
        <begin position="37"/>
        <end position="57"/>
    </location>
</feature>
<dbReference type="GO" id="GO:0003677">
    <property type="term" value="F:DNA binding"/>
    <property type="evidence" value="ECO:0007669"/>
    <property type="project" value="InterPro"/>
</dbReference>
<dbReference type="EMBL" id="CACVKT020005624">
    <property type="protein sequence ID" value="CAC5396514.1"/>
    <property type="molecule type" value="Genomic_DNA"/>
</dbReference>
<reference evidence="2 3" key="1">
    <citation type="submission" date="2020-06" db="EMBL/GenBank/DDBJ databases">
        <authorList>
            <person name="Li R."/>
            <person name="Bekaert M."/>
        </authorList>
    </citation>
    <scope>NUCLEOTIDE SEQUENCE [LARGE SCALE GENOMIC DNA]</scope>
    <source>
        <strain evidence="3">wild</strain>
    </source>
</reference>
<dbReference type="SUPFAM" id="SSF56349">
    <property type="entry name" value="DNA breaking-rejoining enzymes"/>
    <property type="match status" value="1"/>
</dbReference>
<name>A0A6J8CN79_MYTCO</name>
<evidence type="ECO:0000313" key="2">
    <source>
        <dbReference type="EMBL" id="CAC5396514.1"/>
    </source>
</evidence>
<protein>
    <recommendedName>
        <fullName evidence="4">Tyr recombinase domain-containing protein</fullName>
    </recommendedName>
</protein>
<evidence type="ECO:0000313" key="3">
    <source>
        <dbReference type="Proteomes" id="UP000507470"/>
    </source>
</evidence>
<dbReference type="Proteomes" id="UP000507470">
    <property type="component" value="Unassembled WGS sequence"/>
</dbReference>
<accession>A0A6J8CN79</accession>
<dbReference type="InterPro" id="IPR052925">
    <property type="entry name" value="Phage_Integrase-like_Recomb"/>
</dbReference>
<dbReference type="OrthoDB" id="10068687at2759"/>
<gene>
    <name evidence="2" type="ORF">MCOR_31061</name>
</gene>